<sequence>MEQQHRLSTDSGDPILDPGQYRRLVGRLIYLTITRPKLCYSVHILSQFMQDPRTLHWDAAMRVLRYLKQSPGQGILLSVLTSLQLTAYCDSDWAGCPMTRRSVTGYFVMLGGCPISWKTKKQTVVSRSSAEAEYRSMAATTSELLWLRSLLQSLGIDHAQPMQLFCNNQAALHIADNPVFHERMKHIELDCHFIRDHLKLGDIVTAYVPTKLQLADAFTKALGRDRFRFLLGKLGVIDIHAPT</sequence>
<dbReference type="CDD" id="cd09272">
    <property type="entry name" value="RNase_HI_RT_Ty1"/>
    <property type="match status" value="1"/>
</dbReference>
<evidence type="ECO:0008006" key="2">
    <source>
        <dbReference type="Google" id="ProtNLM"/>
    </source>
</evidence>
<reference evidence="1" key="1">
    <citation type="submission" date="2020-07" db="EMBL/GenBank/DDBJ databases">
        <authorList>
            <person name="Lin J."/>
        </authorList>
    </citation>
    <scope>NUCLEOTIDE SEQUENCE</scope>
</reference>
<dbReference type="PANTHER" id="PTHR11439">
    <property type="entry name" value="GAG-POL-RELATED RETROTRANSPOSON"/>
    <property type="match status" value="1"/>
</dbReference>
<organism evidence="1">
    <name type="scientific">Ananas comosus var. bracteatus</name>
    <name type="common">red pineapple</name>
    <dbReference type="NCBI Taxonomy" id="296719"/>
    <lineage>
        <taxon>Eukaryota</taxon>
        <taxon>Viridiplantae</taxon>
        <taxon>Streptophyta</taxon>
        <taxon>Embryophyta</taxon>
        <taxon>Tracheophyta</taxon>
        <taxon>Spermatophyta</taxon>
        <taxon>Magnoliopsida</taxon>
        <taxon>Liliopsida</taxon>
        <taxon>Poales</taxon>
        <taxon>Bromeliaceae</taxon>
        <taxon>Bromelioideae</taxon>
        <taxon>Ananas</taxon>
    </lineage>
</organism>
<gene>
    <name evidence="1" type="ORF">CB5_LOCUS19194</name>
</gene>
<dbReference type="AlphaFoldDB" id="A0A6V7PZ09"/>
<dbReference type="PANTHER" id="PTHR11439:SF470">
    <property type="entry name" value="CYSTEINE-RICH RLK (RECEPTOR-LIKE PROTEIN KINASE) 8"/>
    <property type="match status" value="1"/>
</dbReference>
<evidence type="ECO:0000313" key="1">
    <source>
        <dbReference type="EMBL" id="CAD1835983.1"/>
    </source>
</evidence>
<proteinExistence type="predicted"/>
<protein>
    <recommendedName>
        <fullName evidence="2">Copia protein</fullName>
    </recommendedName>
</protein>
<name>A0A6V7PZ09_ANACO</name>
<dbReference type="SUPFAM" id="SSF56672">
    <property type="entry name" value="DNA/RNA polymerases"/>
    <property type="match status" value="1"/>
</dbReference>
<dbReference type="EMBL" id="LR862153">
    <property type="protein sequence ID" value="CAD1835983.1"/>
    <property type="molecule type" value="Genomic_DNA"/>
</dbReference>
<accession>A0A6V7PZ09</accession>
<dbReference type="InterPro" id="IPR043502">
    <property type="entry name" value="DNA/RNA_pol_sf"/>
</dbReference>